<dbReference type="SUPFAM" id="SSF51395">
    <property type="entry name" value="FMN-linked oxidoreductases"/>
    <property type="match status" value="1"/>
</dbReference>
<evidence type="ECO:0000256" key="5">
    <source>
        <dbReference type="ARBA" id="ARBA00022694"/>
    </source>
</evidence>
<feature type="site" description="Interacts with tRNA" evidence="9">
    <location>
        <position position="181"/>
    </location>
</feature>
<dbReference type="Gene3D" id="3.20.20.70">
    <property type="entry name" value="Aldolase class I"/>
    <property type="match status" value="1"/>
</dbReference>
<feature type="site" description="Interacts with tRNA" evidence="9">
    <location>
        <position position="92"/>
    </location>
</feature>
<sequence length="322" mass="37048">MLNNMPQIAIAPMLDWTDRHYRYFMRKISKKTILYTEMVVADAIIHGDRDKLLEFNPEEQHVVLQLGGSNPEKLATSTKIAVEYGYQEINLNCGCPSDRVQSGKFGACLMKEPELVADCIKAMQEVVSIPVTVKQRIGLDYDYDYDYCAKFVETIANAGCKSFIIHARNAVLKGLSPKDNREIPPLRYDYVYQLKKDFPDLNIMLNGGIKTTTDMINHLELVDGVMLGREAYYNPYLFANFDNQFFADNNPLRTRKEIALDMISYLENHLAQGHRLHHVTRHMIGLYHGCKKAKLWRQQLTTNIIKSNNIKDYIDLLGIMDE</sequence>
<dbReference type="GO" id="GO:0050660">
    <property type="term" value="F:flavin adenine dinucleotide binding"/>
    <property type="evidence" value="ECO:0007669"/>
    <property type="project" value="InterPro"/>
</dbReference>
<dbReference type="KEGG" id="nba:CUN60_07500"/>
<dbReference type="PIRSF" id="PIRSF006621">
    <property type="entry name" value="Dus"/>
    <property type="match status" value="1"/>
</dbReference>
<feature type="site" description="Interacts with tRNA; defines subfamily-specific binding signature" evidence="9">
    <location>
        <position position="297"/>
    </location>
</feature>
<keyword evidence="12" id="KW-0547">Nucleotide-binding</keyword>
<evidence type="ECO:0000256" key="9">
    <source>
        <dbReference type="HAMAP-Rule" id="MF_02041"/>
    </source>
</evidence>
<dbReference type="RefSeq" id="WP_102951447.1">
    <property type="nucleotide sequence ID" value="NZ_CP024847.1"/>
</dbReference>
<evidence type="ECO:0000256" key="1">
    <source>
        <dbReference type="ARBA" id="ARBA00001917"/>
    </source>
</evidence>
<feature type="binding site" evidence="9 12">
    <location>
        <position position="134"/>
    </location>
    <ligand>
        <name>FMN</name>
        <dbReference type="ChEBI" id="CHEBI:58210"/>
    </ligand>
</feature>
<dbReference type="Pfam" id="PF01207">
    <property type="entry name" value="Dus"/>
    <property type="match status" value="1"/>
</dbReference>
<evidence type="ECO:0000256" key="12">
    <source>
        <dbReference type="PIRSR" id="PIRSR006621-2"/>
    </source>
</evidence>
<dbReference type="InterPro" id="IPR001269">
    <property type="entry name" value="DUS_fam"/>
</dbReference>
<feature type="binding site" evidence="9">
    <location>
        <begin position="12"/>
        <end position="14"/>
    </location>
    <ligand>
        <name>FMN</name>
        <dbReference type="ChEBI" id="CHEBI:58210"/>
    </ligand>
</feature>
<dbReference type="GO" id="GO:0000049">
    <property type="term" value="F:tRNA binding"/>
    <property type="evidence" value="ECO:0007669"/>
    <property type="project" value="UniProtKB-UniRule"/>
</dbReference>
<dbReference type="EMBL" id="CP024847">
    <property type="protein sequence ID" value="AUR52151.1"/>
    <property type="molecule type" value="Genomic_DNA"/>
</dbReference>
<evidence type="ECO:0000313" key="14">
    <source>
        <dbReference type="EMBL" id="AUR52151.1"/>
    </source>
</evidence>
<comment type="catalytic activity">
    <reaction evidence="9">
        <text>5,6-dihydrouridine(20) in tRNA + NADP(+) = uridine(20) in tRNA + NADPH + H(+)</text>
        <dbReference type="Rhea" id="RHEA:53336"/>
        <dbReference type="Rhea" id="RHEA-COMP:13533"/>
        <dbReference type="Rhea" id="RHEA-COMP:13534"/>
        <dbReference type="ChEBI" id="CHEBI:15378"/>
        <dbReference type="ChEBI" id="CHEBI:57783"/>
        <dbReference type="ChEBI" id="CHEBI:58349"/>
        <dbReference type="ChEBI" id="CHEBI:65315"/>
        <dbReference type="ChEBI" id="CHEBI:74443"/>
        <dbReference type="EC" id="1.3.1.91"/>
    </reaction>
</comment>
<keyword evidence="3 9" id="KW-0285">Flavoprotein</keyword>
<gene>
    <name evidence="9" type="primary">dusA</name>
    <name evidence="14" type="ORF">CUN60_07500</name>
</gene>
<keyword evidence="8 9" id="KW-0560">Oxidoreductase</keyword>
<comment type="catalytic activity">
    <reaction evidence="9">
        <text>5,6-dihydrouridine(20a) in tRNA + NADP(+) = uridine(20a) in tRNA + NADPH + H(+)</text>
        <dbReference type="Rhea" id="RHEA:53344"/>
        <dbReference type="Rhea" id="RHEA-COMP:13535"/>
        <dbReference type="Rhea" id="RHEA-COMP:13536"/>
        <dbReference type="ChEBI" id="CHEBI:15378"/>
        <dbReference type="ChEBI" id="CHEBI:57783"/>
        <dbReference type="ChEBI" id="CHEBI:58349"/>
        <dbReference type="ChEBI" id="CHEBI:65315"/>
        <dbReference type="ChEBI" id="CHEBI:74443"/>
    </reaction>
</comment>
<dbReference type="NCBIfam" id="NF008774">
    <property type="entry name" value="PRK11815.1"/>
    <property type="match status" value="1"/>
</dbReference>
<evidence type="ECO:0000256" key="2">
    <source>
        <dbReference type="ARBA" id="ARBA00022555"/>
    </source>
</evidence>
<dbReference type="InterPro" id="IPR035587">
    <property type="entry name" value="DUS-like_FMN-bd"/>
</dbReference>
<dbReference type="Gene3D" id="1.20.120.1460">
    <property type="match status" value="1"/>
</dbReference>
<dbReference type="PROSITE" id="PS01136">
    <property type="entry name" value="UPF0034"/>
    <property type="match status" value="1"/>
</dbReference>
<dbReference type="InterPro" id="IPR018517">
    <property type="entry name" value="tRNA_hU_synthase_CS"/>
</dbReference>
<dbReference type="PANTHER" id="PTHR42907:SF1">
    <property type="entry name" value="FMN-LINKED OXIDOREDUCTASES SUPERFAMILY PROTEIN"/>
    <property type="match status" value="1"/>
</dbReference>
<name>A0A2I7N6T7_9NEIS</name>
<dbReference type="InterPro" id="IPR013785">
    <property type="entry name" value="Aldolase_TIM"/>
</dbReference>
<evidence type="ECO:0000256" key="7">
    <source>
        <dbReference type="ARBA" id="ARBA00022884"/>
    </source>
</evidence>
<evidence type="ECO:0000256" key="6">
    <source>
        <dbReference type="ARBA" id="ARBA00022857"/>
    </source>
</evidence>
<keyword evidence="6 9" id="KW-0521">NADP</keyword>
<evidence type="ECO:0000256" key="10">
    <source>
        <dbReference type="PIRNR" id="PIRNR006621"/>
    </source>
</evidence>
<feature type="site" description="Interacts with tRNA; defines subfamily-specific binding signature" evidence="9">
    <location>
        <position position="178"/>
    </location>
</feature>
<evidence type="ECO:0000256" key="3">
    <source>
        <dbReference type="ARBA" id="ARBA00022630"/>
    </source>
</evidence>
<comment type="caution">
    <text evidence="9">Lacks conserved residue(s) required for the propagation of feature annotation.</text>
</comment>
<feature type="binding site" evidence="9 12">
    <location>
        <begin position="206"/>
        <end position="208"/>
    </location>
    <ligand>
        <name>FMN</name>
        <dbReference type="ChEBI" id="CHEBI:58210"/>
    </ligand>
</feature>
<feature type="binding site" evidence="9 12">
    <location>
        <begin position="228"/>
        <end position="229"/>
    </location>
    <ligand>
        <name>FMN</name>
        <dbReference type="ChEBI" id="CHEBI:58210"/>
    </ligand>
</feature>
<feature type="binding site" evidence="9 12">
    <location>
        <position position="166"/>
    </location>
    <ligand>
        <name>FMN</name>
        <dbReference type="ChEBI" id="CHEBI:58210"/>
    </ligand>
</feature>
<reference evidence="15" key="1">
    <citation type="submission" date="2017-11" db="EMBL/GenBank/DDBJ databases">
        <authorList>
            <person name="Chan K.G."/>
            <person name="Lee L.S."/>
        </authorList>
    </citation>
    <scope>NUCLEOTIDE SEQUENCE [LARGE SCALE GENOMIC DNA]</scope>
    <source>
        <strain evidence="15">DSM 100970</strain>
    </source>
</reference>
<dbReference type="NCBIfam" id="TIGR00742">
    <property type="entry name" value="yjbN"/>
    <property type="match status" value="1"/>
</dbReference>
<comment type="cofactor">
    <cofactor evidence="1 9 10 12">
        <name>FMN</name>
        <dbReference type="ChEBI" id="CHEBI:58210"/>
    </cofactor>
</comment>
<evidence type="ECO:0000256" key="4">
    <source>
        <dbReference type="ARBA" id="ARBA00022643"/>
    </source>
</evidence>
<protein>
    <recommendedName>
        <fullName evidence="9">tRNA-dihydrouridine(20/20a) synthase</fullName>
        <ecNumber evidence="9">1.3.1.91</ecNumber>
    </recommendedName>
    <alternativeName>
        <fullName evidence="9">U20-specific dihydrouridine synthase</fullName>
        <shortName evidence="9">U20-specific Dus</shortName>
    </alternativeName>
    <alternativeName>
        <fullName evidence="9">tRNA-dihydrouridine synthase A</fullName>
    </alternativeName>
</protein>
<organism evidence="14 15">
    <name type="scientific">Aquella oligotrophica</name>
    <dbReference type="NCBI Taxonomy" id="2067065"/>
    <lineage>
        <taxon>Bacteria</taxon>
        <taxon>Pseudomonadati</taxon>
        <taxon>Pseudomonadota</taxon>
        <taxon>Betaproteobacteria</taxon>
        <taxon>Neisseriales</taxon>
        <taxon>Neisseriaceae</taxon>
        <taxon>Aquella</taxon>
    </lineage>
</organism>
<evidence type="ECO:0000313" key="15">
    <source>
        <dbReference type="Proteomes" id="UP000236655"/>
    </source>
</evidence>
<comment type="catalytic activity">
    <reaction evidence="9">
        <text>5,6-dihydrouridine(20a) in tRNA + NAD(+) = uridine(20a) in tRNA + NADH + H(+)</text>
        <dbReference type="Rhea" id="RHEA:53348"/>
        <dbReference type="Rhea" id="RHEA-COMP:13535"/>
        <dbReference type="Rhea" id="RHEA-COMP:13536"/>
        <dbReference type="ChEBI" id="CHEBI:15378"/>
        <dbReference type="ChEBI" id="CHEBI:57540"/>
        <dbReference type="ChEBI" id="CHEBI:57945"/>
        <dbReference type="ChEBI" id="CHEBI:65315"/>
        <dbReference type="ChEBI" id="CHEBI:74443"/>
    </reaction>
</comment>
<feature type="domain" description="DUS-like FMN-binding" evidence="13">
    <location>
        <begin position="10"/>
        <end position="304"/>
    </location>
</feature>
<dbReference type="PANTHER" id="PTHR42907">
    <property type="entry name" value="FMN-LINKED OXIDOREDUCTASES SUPERFAMILY PROTEIN"/>
    <property type="match status" value="1"/>
</dbReference>
<dbReference type="GO" id="GO:0102264">
    <property type="term" value="F:tRNA-dihydrouridine20 synthase activity"/>
    <property type="evidence" value="ECO:0007669"/>
    <property type="project" value="UniProtKB-EC"/>
</dbReference>
<dbReference type="OrthoDB" id="9783413at2"/>
<keyword evidence="4 9" id="KW-0288">FMN</keyword>
<evidence type="ECO:0000256" key="8">
    <source>
        <dbReference type="ARBA" id="ARBA00023002"/>
    </source>
</evidence>
<feature type="binding site" evidence="9 12">
    <location>
        <position position="65"/>
    </location>
    <ligand>
        <name>FMN</name>
        <dbReference type="ChEBI" id="CHEBI:58210"/>
    </ligand>
</feature>
<dbReference type="Proteomes" id="UP000236655">
    <property type="component" value="Chromosome"/>
</dbReference>
<keyword evidence="15" id="KW-1185">Reference proteome</keyword>
<evidence type="ECO:0000256" key="11">
    <source>
        <dbReference type="PIRSR" id="PIRSR006621-1"/>
    </source>
</evidence>
<dbReference type="AlphaFoldDB" id="A0A2I7N6T7"/>
<dbReference type="HAMAP" id="MF_02041">
    <property type="entry name" value="DusA_subfam"/>
    <property type="match status" value="1"/>
</dbReference>
<keyword evidence="7 9" id="KW-0694">RNA-binding</keyword>
<evidence type="ECO:0000259" key="13">
    <source>
        <dbReference type="Pfam" id="PF01207"/>
    </source>
</evidence>
<dbReference type="InterPro" id="IPR004653">
    <property type="entry name" value="DusA"/>
</dbReference>
<accession>A0A2I7N6T7</accession>
<comment type="similarity">
    <text evidence="10">Belongs to the dus family.</text>
</comment>
<comment type="similarity">
    <text evidence="9">Belongs to the Dus family. DusA subfamily.</text>
</comment>
<dbReference type="CDD" id="cd02801">
    <property type="entry name" value="DUS_like_FMN"/>
    <property type="match status" value="1"/>
</dbReference>
<keyword evidence="5 9" id="KW-0819">tRNA processing</keyword>
<keyword evidence="2 9" id="KW-0820">tRNA-binding</keyword>
<dbReference type="GO" id="GO:0010181">
    <property type="term" value="F:FMN binding"/>
    <property type="evidence" value="ECO:0007669"/>
    <property type="project" value="UniProtKB-UniRule"/>
</dbReference>
<comment type="function">
    <text evidence="9">Catalyzes the synthesis of 5,6-dihydrouridine (D), a modified base found in the D-loop of most tRNAs, via the reduction of the C5-C6 double bond in target uridines. Specifically modifies U20 and U20a in tRNAs.</text>
</comment>
<feature type="active site" description="Proton donor" evidence="9 11">
    <location>
        <position position="95"/>
    </location>
</feature>
<dbReference type="GO" id="GO:0102266">
    <property type="term" value="F:tRNA-dihydrouridine20a synthase activity"/>
    <property type="evidence" value="ECO:0007669"/>
    <property type="project" value="RHEA"/>
</dbReference>
<comment type="catalytic activity">
    <reaction evidence="9">
        <text>5,6-dihydrouridine(20) in tRNA + NAD(+) = uridine(20) in tRNA + NADH + H(+)</text>
        <dbReference type="Rhea" id="RHEA:53340"/>
        <dbReference type="Rhea" id="RHEA-COMP:13533"/>
        <dbReference type="Rhea" id="RHEA-COMP:13534"/>
        <dbReference type="ChEBI" id="CHEBI:15378"/>
        <dbReference type="ChEBI" id="CHEBI:57540"/>
        <dbReference type="ChEBI" id="CHEBI:57945"/>
        <dbReference type="ChEBI" id="CHEBI:65315"/>
        <dbReference type="ChEBI" id="CHEBI:74443"/>
        <dbReference type="EC" id="1.3.1.91"/>
    </reaction>
</comment>
<dbReference type="EC" id="1.3.1.91" evidence="9"/>
<proteinExistence type="inferred from homology"/>